<keyword evidence="4" id="KW-1185">Reference proteome</keyword>
<organism evidence="3 4">
    <name type="scientific">Microlunatus capsulatus</name>
    <dbReference type="NCBI Taxonomy" id="99117"/>
    <lineage>
        <taxon>Bacteria</taxon>
        <taxon>Bacillati</taxon>
        <taxon>Actinomycetota</taxon>
        <taxon>Actinomycetes</taxon>
        <taxon>Propionibacteriales</taxon>
        <taxon>Propionibacteriaceae</taxon>
        <taxon>Microlunatus</taxon>
    </lineage>
</organism>
<evidence type="ECO:0000313" key="4">
    <source>
        <dbReference type="Proteomes" id="UP000758168"/>
    </source>
</evidence>
<protein>
    <submittedName>
        <fullName evidence="3">rRNA-processing protein FCF1</fullName>
    </submittedName>
</protein>
<dbReference type="Proteomes" id="UP000758168">
    <property type="component" value="Unassembled WGS sequence"/>
</dbReference>
<accession>A0ABS4Z8W9</accession>
<name>A0ABS4Z8W9_9ACTN</name>
<sequence>MQPANGTSLGLFDGFEAYRTPSADDYRDLLKRALVVFDTNVLLNLYRYSVDTRKSVVAVMAALGDRFWIPNHVLEEFWRNRERALGSPISEVNESISSVARHRDQVFEILGAWVNKAALSEDEVKVAKAELGDAFERLSQLLDAVADEDEVARARSTAQDPVLEMLEPVLRGRVGEPMPKREREAAIKEGQRRAAAGEPPGFADVKKADLGPEGAAGDYLVWSQTLLEAEKRKLDVLFVTGDVKRDWWRYESGTPRGPRIELARELRSRSGTALYMIKPDRLLTFASVLSVEVEPSSVTNIERATRRDEPSVMPDGEDPATDAPAGDAGFYTATAPTHWNAVGIDMLLKRLGRGAPVQQAVLRRAALNGGYISRQEVYEIGEYEPERQLKGFTRPVNRIVEEMRTAGIISTDAEDVLVPVYDAGDYGFGWVDGYRVPSTVAALISIHQGQAVQPQKDDS</sequence>
<proteinExistence type="predicted"/>
<dbReference type="RefSeq" id="WP_210056101.1">
    <property type="nucleotide sequence ID" value="NZ_BAAAMH010000003.1"/>
</dbReference>
<evidence type="ECO:0000256" key="1">
    <source>
        <dbReference type="SAM" id="MobiDB-lite"/>
    </source>
</evidence>
<feature type="region of interest" description="Disordered" evidence="1">
    <location>
        <begin position="177"/>
        <end position="204"/>
    </location>
</feature>
<feature type="compositionally biased region" description="Basic and acidic residues" evidence="1">
    <location>
        <begin position="178"/>
        <end position="192"/>
    </location>
</feature>
<feature type="domain" description="PIN like" evidence="2">
    <location>
        <begin position="34"/>
        <end position="262"/>
    </location>
</feature>
<dbReference type="Pfam" id="PF18476">
    <property type="entry name" value="PIN_8"/>
    <property type="match status" value="1"/>
</dbReference>
<comment type="caution">
    <text evidence="3">The sequence shown here is derived from an EMBL/GenBank/DDBJ whole genome shotgun (WGS) entry which is preliminary data.</text>
</comment>
<feature type="region of interest" description="Disordered" evidence="1">
    <location>
        <begin position="304"/>
        <end position="329"/>
    </location>
</feature>
<gene>
    <name evidence="3" type="ORF">JOF54_002420</name>
</gene>
<evidence type="ECO:0000259" key="2">
    <source>
        <dbReference type="Pfam" id="PF18476"/>
    </source>
</evidence>
<dbReference type="InterPro" id="IPR041578">
    <property type="entry name" value="PIN_8"/>
</dbReference>
<reference evidence="3 4" key="1">
    <citation type="submission" date="2021-03" db="EMBL/GenBank/DDBJ databases">
        <title>Sequencing the genomes of 1000 actinobacteria strains.</title>
        <authorList>
            <person name="Klenk H.-P."/>
        </authorList>
    </citation>
    <scope>NUCLEOTIDE SEQUENCE [LARGE SCALE GENOMIC DNA]</scope>
    <source>
        <strain evidence="3 4">DSM 12936</strain>
    </source>
</reference>
<dbReference type="EMBL" id="JAGIOB010000001">
    <property type="protein sequence ID" value="MBP2417498.1"/>
    <property type="molecule type" value="Genomic_DNA"/>
</dbReference>
<evidence type="ECO:0000313" key="3">
    <source>
        <dbReference type="EMBL" id="MBP2417498.1"/>
    </source>
</evidence>